<dbReference type="AlphaFoldDB" id="A0A1C0TQF1"/>
<dbReference type="Proteomes" id="UP000093366">
    <property type="component" value="Unassembled WGS sequence"/>
</dbReference>
<reference evidence="3" key="1">
    <citation type="submission" date="2016-07" db="EMBL/GenBank/DDBJ databases">
        <authorList>
            <person name="Florea S."/>
            <person name="Webb J.S."/>
            <person name="Jaromczyk J."/>
            <person name="Schardl C.L."/>
        </authorList>
    </citation>
    <scope>NUCLEOTIDE SEQUENCE [LARGE SCALE GENOMIC DNA]</scope>
    <source>
        <strain evidence="3">IPB1</strain>
    </source>
</reference>
<dbReference type="RefSeq" id="WP_065790521.1">
    <property type="nucleotide sequence ID" value="NZ_MAUJ01000003.1"/>
</dbReference>
<keyword evidence="1" id="KW-0732">Signal</keyword>
<sequence>MNFKYIAIGLSALLASHVANSHEQVSITQSNKLGLMQLLYNQSAIPELRKSTNELYSKLSSDKDVANHLLVDYYMPYSEYSEHNQNAGIDEHYGKFLVKISGHKDAEQHVGEHLGKMAFSTALSSTTASSEKFNMDVADYGPDLDNEQRKALVFALWELSFNDELRGQLLKTEGTLNKAALLSAIEVNGYSLDSTSSSWIAQQLHTGSKGQLENFLGYNLYAATW</sequence>
<evidence type="ECO:0000256" key="1">
    <source>
        <dbReference type="SAM" id="SignalP"/>
    </source>
</evidence>
<protein>
    <submittedName>
        <fullName evidence="2">Uncharacterized protein</fullName>
    </submittedName>
</protein>
<gene>
    <name evidence="2" type="ORF">A7985_10985</name>
</gene>
<dbReference type="EMBL" id="MAUJ01000003">
    <property type="protein sequence ID" value="OCQ21151.1"/>
    <property type="molecule type" value="Genomic_DNA"/>
</dbReference>
<accession>A0A1C0TQF1</accession>
<feature type="chain" id="PRO_5008646191" evidence="1">
    <location>
        <begin position="22"/>
        <end position="225"/>
    </location>
</feature>
<evidence type="ECO:0000313" key="3">
    <source>
        <dbReference type="Proteomes" id="UP000093366"/>
    </source>
</evidence>
<feature type="signal peptide" evidence="1">
    <location>
        <begin position="1"/>
        <end position="21"/>
    </location>
</feature>
<organism evidence="2 3">
    <name type="scientific">Pseudoalteromonas luteoviolacea</name>
    <dbReference type="NCBI Taxonomy" id="43657"/>
    <lineage>
        <taxon>Bacteria</taxon>
        <taxon>Pseudomonadati</taxon>
        <taxon>Pseudomonadota</taxon>
        <taxon>Gammaproteobacteria</taxon>
        <taxon>Alteromonadales</taxon>
        <taxon>Pseudoalteromonadaceae</taxon>
        <taxon>Pseudoalteromonas</taxon>
    </lineage>
</organism>
<proteinExistence type="predicted"/>
<comment type="caution">
    <text evidence="2">The sequence shown here is derived from an EMBL/GenBank/DDBJ whole genome shotgun (WGS) entry which is preliminary data.</text>
</comment>
<name>A0A1C0TQF1_9GAMM</name>
<evidence type="ECO:0000313" key="2">
    <source>
        <dbReference type="EMBL" id="OCQ21151.1"/>
    </source>
</evidence>